<accession>A0A7W9EXW9</accession>
<keyword evidence="3" id="KW-1185">Reference proteome</keyword>
<proteinExistence type="predicted"/>
<organism evidence="2 3">
    <name type="scientific">Sphingomonas aerophila</name>
    <dbReference type="NCBI Taxonomy" id="1344948"/>
    <lineage>
        <taxon>Bacteria</taxon>
        <taxon>Pseudomonadati</taxon>
        <taxon>Pseudomonadota</taxon>
        <taxon>Alphaproteobacteria</taxon>
        <taxon>Sphingomonadales</taxon>
        <taxon>Sphingomonadaceae</taxon>
        <taxon>Sphingomonas</taxon>
    </lineage>
</organism>
<evidence type="ECO:0000313" key="2">
    <source>
        <dbReference type="EMBL" id="MBB5717008.1"/>
    </source>
</evidence>
<gene>
    <name evidence="2" type="ORF">FHS94_003881</name>
</gene>
<feature type="region of interest" description="Disordered" evidence="1">
    <location>
        <begin position="47"/>
        <end position="77"/>
    </location>
</feature>
<protein>
    <submittedName>
        <fullName evidence="2">Uncharacterized protein</fullName>
    </submittedName>
</protein>
<dbReference type="EMBL" id="JACIJK010000020">
    <property type="protein sequence ID" value="MBB5717008.1"/>
    <property type="molecule type" value="Genomic_DNA"/>
</dbReference>
<name>A0A7W9EXW9_9SPHN</name>
<dbReference type="AlphaFoldDB" id="A0A7W9EXW9"/>
<evidence type="ECO:0000256" key="1">
    <source>
        <dbReference type="SAM" id="MobiDB-lite"/>
    </source>
</evidence>
<evidence type="ECO:0000313" key="3">
    <source>
        <dbReference type="Proteomes" id="UP000546200"/>
    </source>
</evidence>
<dbReference type="Proteomes" id="UP000546200">
    <property type="component" value="Unassembled WGS sequence"/>
</dbReference>
<comment type="caution">
    <text evidence="2">The sequence shown here is derived from an EMBL/GenBank/DDBJ whole genome shotgun (WGS) entry which is preliminary data.</text>
</comment>
<reference evidence="2 3" key="1">
    <citation type="submission" date="2020-08" db="EMBL/GenBank/DDBJ databases">
        <title>Genomic Encyclopedia of Type Strains, Phase IV (KMG-IV): sequencing the most valuable type-strain genomes for metagenomic binning, comparative biology and taxonomic classification.</title>
        <authorList>
            <person name="Goeker M."/>
        </authorList>
    </citation>
    <scope>NUCLEOTIDE SEQUENCE [LARGE SCALE GENOMIC DNA]</scope>
    <source>
        <strain evidence="2 3">DSM 100044</strain>
    </source>
</reference>
<sequence length="77" mass="8285">MTHLLNKVRYGEVMMPAVAYEAGDGASTLTWSLQNLGVSKHDGCPETPSLLPNFEKKQSGTDFGKTASLRAEGPYPS</sequence>